<dbReference type="Proteomes" id="UP000093928">
    <property type="component" value="Unassembled WGS sequence"/>
</dbReference>
<dbReference type="Pfam" id="PF10011">
    <property type="entry name" value="DUF2254"/>
    <property type="match status" value="1"/>
</dbReference>
<gene>
    <name evidence="2" type="ORF">A5634_25755</name>
</gene>
<evidence type="ECO:0000256" key="1">
    <source>
        <dbReference type="SAM" id="Phobius"/>
    </source>
</evidence>
<evidence type="ECO:0000313" key="3">
    <source>
        <dbReference type="Proteomes" id="UP000093928"/>
    </source>
</evidence>
<proteinExistence type="predicted"/>
<dbReference type="EMBL" id="LZLS01000132">
    <property type="protein sequence ID" value="OBK25776.1"/>
    <property type="molecule type" value="Genomic_DNA"/>
</dbReference>
<name>A0A1A3NUZ2_MYCAS</name>
<feature type="transmembrane region" description="Helical" evidence="1">
    <location>
        <begin position="103"/>
        <end position="121"/>
    </location>
</feature>
<organism evidence="2 3">
    <name type="scientific">Mycobacterium asiaticum</name>
    <dbReference type="NCBI Taxonomy" id="1790"/>
    <lineage>
        <taxon>Bacteria</taxon>
        <taxon>Bacillati</taxon>
        <taxon>Actinomycetota</taxon>
        <taxon>Actinomycetes</taxon>
        <taxon>Mycobacteriales</taxon>
        <taxon>Mycobacteriaceae</taxon>
        <taxon>Mycobacterium</taxon>
    </lineage>
</organism>
<accession>A0A1A3NUZ2</accession>
<dbReference type="AlphaFoldDB" id="A0A1A3NUZ2"/>
<keyword evidence="1" id="KW-1133">Transmembrane helix</keyword>
<dbReference type="InterPro" id="IPR018723">
    <property type="entry name" value="DUF2254_membrane"/>
</dbReference>
<keyword evidence="1" id="KW-0472">Membrane</keyword>
<sequence length="436" mass="47914">MRRALQEFLAVPLMIIVGFIVLSVVTGVLDGTDVGWLQPVQRVLGKIAPPQENQSMLRTVAPGMITLMTITFVLLLTLVHRMSDVFTWVVVEQFLRRRVNQTFFGYFAGLSTYYVVVLTLVDPDAAVFSTVAALILSVLALIGLVVFGYLVLDQLRPPSVVERIVQLTIATHAEQLTWLRRVRTEPLLGHLPADTVRAECTGYLVDIDFKALERALRDSGDEAEIEFTVRLGTHLVTGTPLATVRAERDVERKRLADALMDALRCGRERQLDREPSYGVHQLSSMGWAAATQRDPEAALVTIDGLHALLATWARESATGVVPEADRLALVYRDLTVAEVLSALVNIAVGAVNGGQHQTCAQVLSVFAMSIPTLSPEHQRTATAQVRRTLATLDHHPRTTALERALAELRDVLGETDADIAAELDQVESRLNDQLPA</sequence>
<keyword evidence="1" id="KW-0812">Transmembrane</keyword>
<protein>
    <recommendedName>
        <fullName evidence="4">DUF2254 domain-containing protein</fullName>
    </recommendedName>
</protein>
<feature type="transmembrane region" description="Helical" evidence="1">
    <location>
        <begin position="127"/>
        <end position="152"/>
    </location>
</feature>
<evidence type="ECO:0008006" key="4">
    <source>
        <dbReference type="Google" id="ProtNLM"/>
    </source>
</evidence>
<feature type="transmembrane region" description="Helical" evidence="1">
    <location>
        <begin position="7"/>
        <end position="29"/>
    </location>
</feature>
<evidence type="ECO:0000313" key="2">
    <source>
        <dbReference type="EMBL" id="OBK25776.1"/>
    </source>
</evidence>
<feature type="transmembrane region" description="Helical" evidence="1">
    <location>
        <begin position="60"/>
        <end position="79"/>
    </location>
</feature>
<comment type="caution">
    <text evidence="2">The sequence shown here is derived from an EMBL/GenBank/DDBJ whole genome shotgun (WGS) entry which is preliminary data.</text>
</comment>
<reference evidence="2 3" key="1">
    <citation type="submission" date="2016-06" db="EMBL/GenBank/DDBJ databases">
        <authorList>
            <person name="Kjaerup R.B."/>
            <person name="Dalgaard T.S."/>
            <person name="Juul-Madsen H.R."/>
        </authorList>
    </citation>
    <scope>NUCLEOTIDE SEQUENCE [LARGE SCALE GENOMIC DNA]</scope>
    <source>
        <strain evidence="2 3">1165133.8</strain>
    </source>
</reference>